<dbReference type="EMBL" id="JANPWB010000011">
    <property type="protein sequence ID" value="KAJ1124607.1"/>
    <property type="molecule type" value="Genomic_DNA"/>
</dbReference>
<comment type="caution">
    <text evidence="2">The sequence shown here is derived from an EMBL/GenBank/DDBJ whole genome shotgun (WGS) entry which is preliminary data.</text>
</comment>
<evidence type="ECO:0000313" key="2">
    <source>
        <dbReference type="EMBL" id="KAJ1124607.1"/>
    </source>
</evidence>
<evidence type="ECO:0000256" key="1">
    <source>
        <dbReference type="SAM" id="MobiDB-lite"/>
    </source>
</evidence>
<keyword evidence="3" id="KW-1185">Reference proteome</keyword>
<reference evidence="2" key="1">
    <citation type="journal article" date="2022" name="bioRxiv">
        <title>Sequencing and chromosome-scale assembly of the giantPleurodeles waltlgenome.</title>
        <authorList>
            <person name="Brown T."/>
            <person name="Elewa A."/>
            <person name="Iarovenko S."/>
            <person name="Subramanian E."/>
            <person name="Araus A.J."/>
            <person name="Petzold A."/>
            <person name="Susuki M."/>
            <person name="Suzuki K.-i.T."/>
            <person name="Hayashi T."/>
            <person name="Toyoda A."/>
            <person name="Oliveira C."/>
            <person name="Osipova E."/>
            <person name="Leigh N.D."/>
            <person name="Simon A."/>
            <person name="Yun M.H."/>
        </authorList>
    </citation>
    <scope>NUCLEOTIDE SEQUENCE</scope>
    <source>
        <strain evidence="2">20211129_DDA</strain>
        <tissue evidence="2">Liver</tissue>
    </source>
</reference>
<name>A0AAV7PBL8_PLEWA</name>
<dbReference type="Proteomes" id="UP001066276">
    <property type="component" value="Chromosome 7"/>
</dbReference>
<gene>
    <name evidence="2" type="ORF">NDU88_003056</name>
</gene>
<organism evidence="2 3">
    <name type="scientific">Pleurodeles waltl</name>
    <name type="common">Iberian ribbed newt</name>
    <dbReference type="NCBI Taxonomy" id="8319"/>
    <lineage>
        <taxon>Eukaryota</taxon>
        <taxon>Metazoa</taxon>
        <taxon>Chordata</taxon>
        <taxon>Craniata</taxon>
        <taxon>Vertebrata</taxon>
        <taxon>Euteleostomi</taxon>
        <taxon>Amphibia</taxon>
        <taxon>Batrachia</taxon>
        <taxon>Caudata</taxon>
        <taxon>Salamandroidea</taxon>
        <taxon>Salamandridae</taxon>
        <taxon>Pleurodelinae</taxon>
        <taxon>Pleurodeles</taxon>
    </lineage>
</organism>
<dbReference type="AlphaFoldDB" id="A0AAV7PBL8"/>
<proteinExistence type="predicted"/>
<protein>
    <submittedName>
        <fullName evidence="2">Uncharacterized protein</fullName>
    </submittedName>
</protein>
<sequence>MRSSRVAFESFFILHATNNKAHEEPARTRPGRVFALRSFSPRAAPRPSSIRIGRDVRRRSDIEEGPSTVPTRLGARYSGSAPLTVRARLPGRCWTRFASVSRALLTQPRSLEALEEEAALLQAREVSRDAHSCSLLTCTQQQPSRVCRKCRGARASCVSVSERTDSTPCAGLENR</sequence>
<accession>A0AAV7PBL8</accession>
<feature type="compositionally biased region" description="Basic and acidic residues" evidence="1">
    <location>
        <begin position="52"/>
        <end position="62"/>
    </location>
</feature>
<feature type="region of interest" description="Disordered" evidence="1">
    <location>
        <begin position="43"/>
        <end position="72"/>
    </location>
</feature>
<evidence type="ECO:0000313" key="3">
    <source>
        <dbReference type="Proteomes" id="UP001066276"/>
    </source>
</evidence>